<dbReference type="InterPro" id="IPR034593">
    <property type="entry name" value="DgoD-like"/>
</dbReference>
<dbReference type="SUPFAM" id="SSF54826">
    <property type="entry name" value="Enolase N-terminal domain-like"/>
    <property type="match status" value="1"/>
</dbReference>
<dbReference type="SUPFAM" id="SSF51604">
    <property type="entry name" value="Enolase C-terminal domain-like"/>
    <property type="match status" value="1"/>
</dbReference>
<dbReference type="EMBL" id="JBHSXL010000004">
    <property type="protein sequence ID" value="MFC6892041.1"/>
    <property type="molecule type" value="Genomic_DNA"/>
</dbReference>
<dbReference type="Gene3D" id="3.30.390.10">
    <property type="entry name" value="Enolase-like, N-terminal domain"/>
    <property type="match status" value="1"/>
</dbReference>
<accession>A0ABD5UV86</accession>
<dbReference type="Gene3D" id="3.20.20.120">
    <property type="entry name" value="Enolase-like C-terminal domain"/>
    <property type="match status" value="1"/>
</dbReference>
<dbReference type="InterPro" id="IPR036849">
    <property type="entry name" value="Enolase-like_C_sf"/>
</dbReference>
<sequence length="387" mass="42245">MDVRSIEAIPLSYALPDDRGFGGTRGITHSRAVTLLRLETADGAVGWGEASAPPRTVARAMQEVVAPYLEGRSPHDVETLTSDVYAGDYHMGRGPIVHSAVSAADIALWDLKGKEIGEPIHRLLGTSDDDRFIDGSDPADNVPYASTMYITEWGQDPAEPMEDALEEGFNAAKIKIGRGIDDDVERVRTARETLGEDAHIMVDYNGNYRPKQAARAIEAIEPFDITWAEEPIPPENESGYRQLSRTTNVPLAAGEAHYSRFEFKRLVDDRTVDIVQPNLTHCGGLSEARFIGKLATTENVGVRPHVWNGAVGLAASLHFAASIPAYPHSGALPEPVLFEFDRSENPLRDELLVDPIEPDDGSVALPSDPGLGITLDETAVERYRIEE</sequence>
<dbReference type="PANTHER" id="PTHR48080">
    <property type="entry name" value="D-GALACTONATE DEHYDRATASE-RELATED"/>
    <property type="match status" value="1"/>
</dbReference>
<proteinExistence type="predicted"/>
<dbReference type="InterPro" id="IPR029065">
    <property type="entry name" value="Enolase_C-like"/>
</dbReference>
<dbReference type="InterPro" id="IPR029017">
    <property type="entry name" value="Enolase-like_N"/>
</dbReference>
<dbReference type="SFLD" id="SFLDS00001">
    <property type="entry name" value="Enolase"/>
    <property type="match status" value="1"/>
</dbReference>
<evidence type="ECO:0000313" key="3">
    <source>
        <dbReference type="Proteomes" id="UP001596296"/>
    </source>
</evidence>
<dbReference type="AlphaFoldDB" id="A0ABD5UV86"/>
<keyword evidence="3" id="KW-1185">Reference proteome</keyword>
<dbReference type="InterPro" id="IPR013342">
    <property type="entry name" value="Mandelate_racemase_C"/>
</dbReference>
<gene>
    <name evidence="2" type="ORF">ACFQE9_05360</name>
</gene>
<dbReference type="Proteomes" id="UP001596296">
    <property type="component" value="Unassembled WGS sequence"/>
</dbReference>
<evidence type="ECO:0000313" key="2">
    <source>
        <dbReference type="EMBL" id="MFC6892041.1"/>
    </source>
</evidence>
<name>A0ABD5UV86_9EURY</name>
<dbReference type="InterPro" id="IPR013341">
    <property type="entry name" value="Mandelate_racemase_N_dom"/>
</dbReference>
<feature type="domain" description="Mandelate racemase/muconate lactonizing enzyme C-terminal" evidence="1">
    <location>
        <begin position="157"/>
        <end position="250"/>
    </location>
</feature>
<organism evidence="2 3">
    <name type="scientific">Halopenitus salinus</name>
    <dbReference type="NCBI Taxonomy" id="1198295"/>
    <lineage>
        <taxon>Archaea</taxon>
        <taxon>Methanobacteriati</taxon>
        <taxon>Methanobacteriota</taxon>
        <taxon>Stenosarchaea group</taxon>
        <taxon>Halobacteria</taxon>
        <taxon>Halobacteriales</taxon>
        <taxon>Haloferacaceae</taxon>
        <taxon>Halopenitus</taxon>
    </lineage>
</organism>
<dbReference type="CDD" id="cd03316">
    <property type="entry name" value="MR_like"/>
    <property type="match status" value="1"/>
</dbReference>
<evidence type="ECO:0000259" key="1">
    <source>
        <dbReference type="SMART" id="SM00922"/>
    </source>
</evidence>
<comment type="caution">
    <text evidence="2">The sequence shown here is derived from an EMBL/GenBank/DDBJ whole genome shotgun (WGS) entry which is preliminary data.</text>
</comment>
<dbReference type="Pfam" id="PF02746">
    <property type="entry name" value="MR_MLE_N"/>
    <property type="match status" value="1"/>
</dbReference>
<protein>
    <submittedName>
        <fullName evidence="2">Mandelate racemase/muconate lactonizing enzyme family protein</fullName>
    </submittedName>
</protein>
<dbReference type="RefSeq" id="WP_379741462.1">
    <property type="nucleotide sequence ID" value="NZ_JBHSVN010000001.1"/>
</dbReference>
<dbReference type="SMART" id="SM00922">
    <property type="entry name" value="MR_MLE"/>
    <property type="match status" value="1"/>
</dbReference>
<dbReference type="Pfam" id="PF13378">
    <property type="entry name" value="MR_MLE_C"/>
    <property type="match status" value="1"/>
</dbReference>
<reference evidence="2 3" key="1">
    <citation type="journal article" date="2019" name="Int. J. Syst. Evol. Microbiol.">
        <title>The Global Catalogue of Microorganisms (GCM) 10K type strain sequencing project: providing services to taxonomists for standard genome sequencing and annotation.</title>
        <authorList>
            <consortium name="The Broad Institute Genomics Platform"/>
            <consortium name="The Broad Institute Genome Sequencing Center for Infectious Disease"/>
            <person name="Wu L."/>
            <person name="Ma J."/>
        </authorList>
    </citation>
    <scope>NUCLEOTIDE SEQUENCE [LARGE SCALE GENOMIC DNA]</scope>
    <source>
        <strain evidence="2 3">SKJ47</strain>
    </source>
</reference>